<feature type="transmembrane region" description="Helical" evidence="1">
    <location>
        <begin position="83"/>
        <end position="105"/>
    </location>
</feature>
<organism evidence="4 5">
    <name type="scientific">Daejeonella rubra</name>
    <dbReference type="NCBI Taxonomy" id="990371"/>
    <lineage>
        <taxon>Bacteria</taxon>
        <taxon>Pseudomonadati</taxon>
        <taxon>Bacteroidota</taxon>
        <taxon>Sphingobacteriia</taxon>
        <taxon>Sphingobacteriales</taxon>
        <taxon>Sphingobacteriaceae</taxon>
        <taxon>Daejeonella</taxon>
    </lineage>
</organism>
<dbReference type="Pfam" id="PF16344">
    <property type="entry name" value="FecR_C"/>
    <property type="match status" value="1"/>
</dbReference>
<keyword evidence="1" id="KW-0472">Membrane</keyword>
<dbReference type="STRING" id="990371.SAMN05421813_11219"/>
<dbReference type="EMBL" id="FNHH01000012">
    <property type="protein sequence ID" value="SDM43048.1"/>
    <property type="molecule type" value="Genomic_DNA"/>
</dbReference>
<gene>
    <name evidence="4" type="ORF">SAMN05421813_11219</name>
</gene>
<name>A0A1G9T5Y3_9SPHI</name>
<evidence type="ECO:0000313" key="4">
    <source>
        <dbReference type="EMBL" id="SDM43048.1"/>
    </source>
</evidence>
<evidence type="ECO:0000259" key="2">
    <source>
        <dbReference type="Pfam" id="PF04773"/>
    </source>
</evidence>
<keyword evidence="5" id="KW-1185">Reference proteome</keyword>
<feature type="domain" description="FecR protein" evidence="2">
    <location>
        <begin position="186"/>
        <end position="280"/>
    </location>
</feature>
<dbReference type="PANTHER" id="PTHR30273:SF2">
    <property type="entry name" value="PROTEIN FECR"/>
    <property type="match status" value="1"/>
</dbReference>
<evidence type="ECO:0000313" key="5">
    <source>
        <dbReference type="Proteomes" id="UP000199226"/>
    </source>
</evidence>
<accession>A0A1G9T5Y3</accession>
<dbReference type="AlphaFoldDB" id="A0A1G9T5Y3"/>
<dbReference type="PANTHER" id="PTHR30273">
    <property type="entry name" value="PERIPLASMIC SIGNAL SENSOR AND SIGMA FACTOR ACTIVATOR FECR-RELATED"/>
    <property type="match status" value="1"/>
</dbReference>
<dbReference type="Gene3D" id="3.55.50.30">
    <property type="match status" value="1"/>
</dbReference>
<evidence type="ECO:0000259" key="3">
    <source>
        <dbReference type="Pfam" id="PF16344"/>
    </source>
</evidence>
<dbReference type="RefSeq" id="WP_090704411.1">
    <property type="nucleotide sequence ID" value="NZ_FNHH01000012.1"/>
</dbReference>
<dbReference type="InterPro" id="IPR032508">
    <property type="entry name" value="FecR_C"/>
</dbReference>
<proteinExistence type="predicted"/>
<reference evidence="5" key="1">
    <citation type="submission" date="2016-10" db="EMBL/GenBank/DDBJ databases">
        <authorList>
            <person name="Varghese N."/>
            <person name="Submissions S."/>
        </authorList>
    </citation>
    <scope>NUCLEOTIDE SEQUENCE [LARGE SCALE GENOMIC DNA]</scope>
    <source>
        <strain evidence="5">DSM 24536</strain>
    </source>
</reference>
<dbReference type="Pfam" id="PF04773">
    <property type="entry name" value="FecR"/>
    <property type="match status" value="1"/>
</dbReference>
<protein>
    <submittedName>
        <fullName evidence="4">FecR protein</fullName>
    </submittedName>
</protein>
<evidence type="ECO:0000256" key="1">
    <source>
        <dbReference type="SAM" id="Phobius"/>
    </source>
</evidence>
<dbReference type="InterPro" id="IPR006860">
    <property type="entry name" value="FecR"/>
</dbReference>
<keyword evidence="1" id="KW-1133">Transmembrane helix</keyword>
<dbReference type="OrthoDB" id="1099963at2"/>
<feature type="domain" description="Protein FecR C-terminal" evidence="3">
    <location>
        <begin position="322"/>
        <end position="389"/>
    </location>
</feature>
<keyword evidence="1" id="KW-0812">Transmembrane</keyword>
<dbReference type="GO" id="GO:0016989">
    <property type="term" value="F:sigma factor antagonist activity"/>
    <property type="evidence" value="ECO:0007669"/>
    <property type="project" value="TreeGrafter"/>
</dbReference>
<dbReference type="Gene3D" id="2.60.120.1440">
    <property type="match status" value="1"/>
</dbReference>
<dbReference type="InterPro" id="IPR012373">
    <property type="entry name" value="Ferrdict_sens_TM"/>
</dbReference>
<dbReference type="Proteomes" id="UP000199226">
    <property type="component" value="Unassembled WGS sequence"/>
</dbReference>
<sequence>MATQLPDNLINAIASYLEGTATPKEKEQVNRWYSSFNDEDVEIPSNSLDMKDQVDSRLRLRLKEAMDHSDEKEIKIYPLRSTWILRIASVAAVIFIISTGAYFFMQRSADLKAVKMPNPIKEGISRPADKVMLTLQDGSEISLSDAAIGEVIRQTGFTISKIADGKFEYDLLNSQNVKGSISASNKIETPIGSQIQIRFPDGSQVWINASSSLQFPINFSDNDFDTDLNGEAYFEVTPNKSRKFRVKSGRQVTEVLGTRFNIQAYLNEPSIITTLFEGSIRITDPGNNNSQLLKPGQQARLSKTFQVTDSDASQAIAWTEGYFHFNNAGIKTVMHELERWYDIRVRYEGELTKQKFEGSIDKKLTIQQVLAILGKSQVHFRINGKELVVMP</sequence>